<dbReference type="Proteomes" id="UP001158066">
    <property type="component" value="Unassembled WGS sequence"/>
</dbReference>
<gene>
    <name evidence="2" type="ORF">SAMN06296020_101219</name>
</gene>
<dbReference type="RefSeq" id="WP_283407579.1">
    <property type="nucleotide sequence ID" value="NZ_FXUF01000001.1"/>
</dbReference>
<dbReference type="InterPro" id="IPR004435">
    <property type="entry name" value="MobB_dom"/>
</dbReference>
<comment type="caution">
    <text evidence="2">The sequence shown here is derived from an EMBL/GenBank/DDBJ whole genome shotgun (WGS) entry which is preliminary data.</text>
</comment>
<reference evidence="2" key="1">
    <citation type="submission" date="2017-05" db="EMBL/GenBank/DDBJ databases">
        <authorList>
            <person name="Varghese N."/>
            <person name="Submissions S."/>
        </authorList>
    </citation>
    <scope>NUCLEOTIDE SEQUENCE</scope>
    <source>
        <strain evidence="2">Su22</strain>
    </source>
</reference>
<dbReference type="Pfam" id="PF03205">
    <property type="entry name" value="MobB"/>
    <property type="match status" value="1"/>
</dbReference>
<evidence type="ECO:0000313" key="2">
    <source>
        <dbReference type="EMBL" id="SMP39387.1"/>
    </source>
</evidence>
<evidence type="ECO:0000259" key="1">
    <source>
        <dbReference type="Pfam" id="PF03205"/>
    </source>
</evidence>
<evidence type="ECO:0000313" key="3">
    <source>
        <dbReference type="Proteomes" id="UP001158066"/>
    </source>
</evidence>
<proteinExistence type="predicted"/>
<name>A0AA46AHF9_9CLOT</name>
<sequence length="35" mass="4135">MIEVLKQRGYRVGTIKHDVHGFDMDHQGKDTWKHA</sequence>
<dbReference type="GO" id="GO:0006777">
    <property type="term" value="P:Mo-molybdopterin cofactor biosynthetic process"/>
    <property type="evidence" value="ECO:0007669"/>
    <property type="project" value="InterPro"/>
</dbReference>
<feature type="domain" description="Molybdopterin-guanine dinucleotide biosynthesis protein B (MobB)" evidence="1">
    <location>
        <begin position="1"/>
        <end position="34"/>
    </location>
</feature>
<dbReference type="Gene3D" id="3.40.50.300">
    <property type="entry name" value="P-loop containing nucleotide triphosphate hydrolases"/>
    <property type="match status" value="1"/>
</dbReference>
<protein>
    <submittedName>
        <fullName evidence="2">Molybdopterin-guanine dinucleotide biosynthesis protein MobB</fullName>
    </submittedName>
</protein>
<organism evidence="2 3">
    <name type="scientific">Anoxynatronum buryatiense</name>
    <dbReference type="NCBI Taxonomy" id="489973"/>
    <lineage>
        <taxon>Bacteria</taxon>
        <taxon>Bacillati</taxon>
        <taxon>Bacillota</taxon>
        <taxon>Clostridia</taxon>
        <taxon>Eubacteriales</taxon>
        <taxon>Clostridiaceae</taxon>
        <taxon>Anoxynatronum</taxon>
    </lineage>
</organism>
<dbReference type="InterPro" id="IPR027417">
    <property type="entry name" value="P-loop_NTPase"/>
</dbReference>
<dbReference type="GO" id="GO:0005525">
    <property type="term" value="F:GTP binding"/>
    <property type="evidence" value="ECO:0007669"/>
    <property type="project" value="InterPro"/>
</dbReference>
<accession>A0AA46AHF9</accession>
<keyword evidence="3" id="KW-1185">Reference proteome</keyword>
<dbReference type="AlphaFoldDB" id="A0AA46AHF9"/>
<dbReference type="EMBL" id="FXUF01000001">
    <property type="protein sequence ID" value="SMP39387.1"/>
    <property type="molecule type" value="Genomic_DNA"/>
</dbReference>